<dbReference type="AlphaFoldDB" id="A0A0E9SGT0"/>
<proteinExistence type="predicted"/>
<organism evidence="2">
    <name type="scientific">Anguilla anguilla</name>
    <name type="common">European freshwater eel</name>
    <name type="synonym">Muraena anguilla</name>
    <dbReference type="NCBI Taxonomy" id="7936"/>
    <lineage>
        <taxon>Eukaryota</taxon>
        <taxon>Metazoa</taxon>
        <taxon>Chordata</taxon>
        <taxon>Craniata</taxon>
        <taxon>Vertebrata</taxon>
        <taxon>Euteleostomi</taxon>
        <taxon>Actinopterygii</taxon>
        <taxon>Neopterygii</taxon>
        <taxon>Teleostei</taxon>
        <taxon>Anguilliformes</taxon>
        <taxon>Anguillidae</taxon>
        <taxon>Anguilla</taxon>
    </lineage>
</organism>
<reference evidence="2" key="2">
    <citation type="journal article" date="2015" name="Fish Shellfish Immunol.">
        <title>Early steps in the European eel (Anguilla anguilla)-Vibrio vulnificus interaction in the gills: Role of the RtxA13 toxin.</title>
        <authorList>
            <person name="Callol A."/>
            <person name="Pajuelo D."/>
            <person name="Ebbesson L."/>
            <person name="Teles M."/>
            <person name="MacKenzie S."/>
            <person name="Amaro C."/>
        </authorList>
    </citation>
    <scope>NUCLEOTIDE SEQUENCE</scope>
</reference>
<evidence type="ECO:0000256" key="1">
    <source>
        <dbReference type="SAM" id="MobiDB-lite"/>
    </source>
</evidence>
<feature type="region of interest" description="Disordered" evidence="1">
    <location>
        <begin position="1"/>
        <end position="22"/>
    </location>
</feature>
<dbReference type="EMBL" id="GBXM01068130">
    <property type="protein sequence ID" value="JAH40447.1"/>
    <property type="molecule type" value="Transcribed_RNA"/>
</dbReference>
<evidence type="ECO:0000313" key="2">
    <source>
        <dbReference type="EMBL" id="JAH40447.1"/>
    </source>
</evidence>
<feature type="compositionally biased region" description="Polar residues" evidence="1">
    <location>
        <begin position="1"/>
        <end position="14"/>
    </location>
</feature>
<reference evidence="2" key="1">
    <citation type="submission" date="2014-11" db="EMBL/GenBank/DDBJ databases">
        <authorList>
            <person name="Amaro Gonzalez C."/>
        </authorList>
    </citation>
    <scope>NUCLEOTIDE SEQUENCE</scope>
</reference>
<accession>A0A0E9SGT0</accession>
<protein>
    <submittedName>
        <fullName evidence="2">Uncharacterized protein</fullName>
    </submittedName>
</protein>
<sequence>MLPSTSDVHSCIQNSSSSLLSSPAVRTCDLHIHSTHIHNHGPGSFLLSAPAPPRLIRALHSY</sequence>
<name>A0A0E9SGT0_ANGAN</name>